<evidence type="ECO:0000313" key="1">
    <source>
        <dbReference type="EMBL" id="AWY03500.1"/>
    </source>
</evidence>
<gene>
    <name evidence="1" type="primary">57</name>
    <name evidence="1" type="ORF">ERK16_57</name>
</gene>
<dbReference type="Proteomes" id="UP000251922">
    <property type="component" value="Segment"/>
</dbReference>
<name>A0A2Z4Q0W0_9CAUD</name>
<accession>A0A2Z4Q0W0</accession>
<proteinExistence type="predicted"/>
<evidence type="ECO:0000313" key="2">
    <source>
        <dbReference type="Proteomes" id="UP000251922"/>
    </source>
</evidence>
<sequence length="62" mass="7009">MAGSLKDMGLKEVAALKKRVNRQYALGRINGGDRDNLIELINKVEAYIIKMPEGKRSIPDFY</sequence>
<organism evidence="1 2">
    <name type="scientific">Mycobacterium phage Erk16</name>
    <dbReference type="NCBI Taxonomy" id="2234027"/>
    <lineage>
        <taxon>Viruses</taxon>
        <taxon>Duplodnaviria</taxon>
        <taxon>Heunggongvirae</taxon>
        <taxon>Uroviricota</taxon>
        <taxon>Caudoviricetes</taxon>
        <taxon>Dclasvirinae</taxon>
        <taxon>Plotvirus</taxon>
        <taxon>Plotvirus plot</taxon>
    </lineage>
</organism>
<protein>
    <submittedName>
        <fullName evidence="1">Uncharacterized protein</fullName>
    </submittedName>
</protein>
<dbReference type="EMBL" id="MH316562">
    <property type="protein sequence ID" value="AWY03500.1"/>
    <property type="molecule type" value="Genomic_DNA"/>
</dbReference>
<reference evidence="1 2" key="1">
    <citation type="submission" date="2018-05" db="EMBL/GenBank/DDBJ databases">
        <authorList>
            <person name="Balish M.F."/>
            <person name="Konrad E.R."/>
            <person name="Abell J.E."/>
            <person name="Arlis S.E."/>
            <person name="Babcock A.C."/>
            <person name="Biedenharn A.M."/>
            <person name="Burgess A.C."/>
            <person name="Carrafiello L.R."/>
            <person name="Conroy C.R."/>
            <person name="Goodrich C.J."/>
            <person name="Madias S.M."/>
            <person name="Mitchem C.F."/>
            <person name="Palacios P."/>
            <person name="Donna J.M."/>
            <person name="Smith S.M."/>
            <person name="Riggs H.E."/>
            <person name="Squire M.S."/>
            <person name="Actis L.A."/>
            <person name="Balish R.S."/>
            <person name="Garlena R.A."/>
            <person name="Russell D.A."/>
            <person name="Pope W.H."/>
            <person name="Jacobs-Sera D."/>
            <person name="Hatfull G.F."/>
        </authorList>
    </citation>
    <scope>NUCLEOTIDE SEQUENCE [LARGE SCALE GENOMIC DNA]</scope>
</reference>